<evidence type="ECO:0000313" key="14">
    <source>
        <dbReference type="Proteomes" id="UP000703269"/>
    </source>
</evidence>
<dbReference type="Gene3D" id="1.10.630.10">
    <property type="entry name" value="Cytochrome P450"/>
    <property type="match status" value="1"/>
</dbReference>
<keyword evidence="11" id="KW-1133">Transmembrane helix</keyword>
<evidence type="ECO:0000256" key="11">
    <source>
        <dbReference type="SAM" id="Phobius"/>
    </source>
</evidence>
<evidence type="ECO:0000256" key="4">
    <source>
        <dbReference type="ARBA" id="ARBA00022617"/>
    </source>
</evidence>
<dbReference type="EMBL" id="BPQB01000002">
    <property type="protein sequence ID" value="GJE85499.1"/>
    <property type="molecule type" value="Genomic_DNA"/>
</dbReference>
<sequence>MALVLWLLAAAVAYHGVSRAVQFRKLLAQIRHHPGLRLVANLYGAVSFFVPFRIPYIIPGPNFLFKTKHALLARHGLDVVTSVSSHPLRAVFVVADPAILRDMTAARSRFPKPVAIYGTLSLYGPNIVASEHDEWKRYRRICSPSFSERNNRLVWEETVRVMTELFDLWADKDEIVDDDVVTLTVTIALYVISSAGFGQQISWKVGDERPEGYEMSFKDAIYYMSTGVFIKVATPAWLLNLGLTEKMRKTNTAFKELGMHMADMIKKRRESKEKEERFDLLNGLLDANEEEADLKLTDVELMGNIFIFLIAGHETSGHTLCYALALLALYPDEQEKLYQHIRTIQPPGELPRYEDLRNYTYAQDILSETLRMYPSVVGIPKIAADDTVVQTTNAAGETVDVFIPKGADIVFDTPGLHYNPKYWSDPYTFSPERFTRGDWPRDAYLPFSGGARACLGRRFAEIEIIAVLVLMVSRFTIHMEDDARRDSETETQRRDRLLKSSPGLTLTPKGVSLTFRRRK</sequence>
<keyword evidence="14" id="KW-1185">Reference proteome</keyword>
<dbReference type="GO" id="GO:0005506">
    <property type="term" value="F:iron ion binding"/>
    <property type="evidence" value="ECO:0007669"/>
    <property type="project" value="InterPro"/>
</dbReference>
<evidence type="ECO:0000256" key="7">
    <source>
        <dbReference type="ARBA" id="ARBA00023004"/>
    </source>
</evidence>
<dbReference type="GO" id="GO:0016705">
    <property type="term" value="F:oxidoreductase activity, acting on paired donors, with incorporation or reduction of molecular oxygen"/>
    <property type="evidence" value="ECO:0007669"/>
    <property type="project" value="InterPro"/>
</dbReference>
<dbReference type="InterPro" id="IPR001128">
    <property type="entry name" value="Cyt_P450"/>
</dbReference>
<protein>
    <submittedName>
        <fullName evidence="13">Cytochrome P450</fullName>
    </submittedName>
</protein>
<keyword evidence="7 9" id="KW-0408">Iron</keyword>
<evidence type="ECO:0000256" key="2">
    <source>
        <dbReference type="ARBA" id="ARBA00005179"/>
    </source>
</evidence>
<gene>
    <name evidence="13" type="ORF">PsYK624_015780</name>
</gene>
<feature type="binding site" description="axial binding residue" evidence="9">
    <location>
        <position position="454"/>
    </location>
    <ligand>
        <name>heme</name>
        <dbReference type="ChEBI" id="CHEBI:30413"/>
    </ligand>
    <ligandPart>
        <name>Fe</name>
        <dbReference type="ChEBI" id="CHEBI:18248"/>
    </ligandPart>
</feature>
<evidence type="ECO:0000256" key="9">
    <source>
        <dbReference type="PIRSR" id="PIRSR602401-1"/>
    </source>
</evidence>
<dbReference type="Proteomes" id="UP000703269">
    <property type="component" value="Unassembled WGS sequence"/>
</dbReference>
<reference evidence="13 14" key="1">
    <citation type="submission" date="2021-08" db="EMBL/GenBank/DDBJ databases">
        <title>Draft Genome Sequence of Phanerochaete sordida strain YK-624.</title>
        <authorList>
            <person name="Mori T."/>
            <person name="Dohra H."/>
            <person name="Suzuki T."/>
            <person name="Kawagishi H."/>
            <person name="Hirai H."/>
        </authorList>
    </citation>
    <scope>NUCLEOTIDE SEQUENCE [LARGE SCALE GENOMIC DNA]</scope>
    <source>
        <strain evidence="13 14">YK-624</strain>
    </source>
</reference>
<evidence type="ECO:0000256" key="1">
    <source>
        <dbReference type="ARBA" id="ARBA00001971"/>
    </source>
</evidence>
<comment type="similarity">
    <text evidence="3 10">Belongs to the cytochrome P450 family.</text>
</comment>
<evidence type="ECO:0000256" key="3">
    <source>
        <dbReference type="ARBA" id="ARBA00010617"/>
    </source>
</evidence>
<dbReference type="PANTHER" id="PTHR24305">
    <property type="entry name" value="CYTOCHROME P450"/>
    <property type="match status" value="1"/>
</dbReference>
<dbReference type="PROSITE" id="PS00086">
    <property type="entry name" value="CYTOCHROME_P450"/>
    <property type="match status" value="1"/>
</dbReference>
<keyword evidence="4 9" id="KW-0349">Heme</keyword>
<dbReference type="InterPro" id="IPR036396">
    <property type="entry name" value="Cyt_P450_sf"/>
</dbReference>
<name>A0A9P3G055_9APHY</name>
<evidence type="ECO:0000313" key="13">
    <source>
        <dbReference type="EMBL" id="GJE85499.1"/>
    </source>
</evidence>
<evidence type="ECO:0000256" key="10">
    <source>
        <dbReference type="RuleBase" id="RU000461"/>
    </source>
</evidence>
<keyword evidence="8 10" id="KW-0503">Monooxygenase</keyword>
<feature type="chain" id="PRO_5040276954" evidence="12">
    <location>
        <begin position="21"/>
        <end position="519"/>
    </location>
</feature>
<comment type="caution">
    <text evidence="13">The sequence shown here is derived from an EMBL/GenBank/DDBJ whole genome shotgun (WGS) entry which is preliminary data.</text>
</comment>
<comment type="pathway">
    <text evidence="2">Secondary metabolite biosynthesis.</text>
</comment>
<feature type="signal peptide" evidence="12">
    <location>
        <begin position="1"/>
        <end position="20"/>
    </location>
</feature>
<dbReference type="Pfam" id="PF00067">
    <property type="entry name" value="p450"/>
    <property type="match status" value="1"/>
</dbReference>
<evidence type="ECO:0000256" key="8">
    <source>
        <dbReference type="ARBA" id="ARBA00023033"/>
    </source>
</evidence>
<organism evidence="13 14">
    <name type="scientific">Phanerochaete sordida</name>
    <dbReference type="NCBI Taxonomy" id="48140"/>
    <lineage>
        <taxon>Eukaryota</taxon>
        <taxon>Fungi</taxon>
        <taxon>Dikarya</taxon>
        <taxon>Basidiomycota</taxon>
        <taxon>Agaricomycotina</taxon>
        <taxon>Agaricomycetes</taxon>
        <taxon>Polyporales</taxon>
        <taxon>Phanerochaetaceae</taxon>
        <taxon>Phanerochaete</taxon>
    </lineage>
</organism>
<dbReference type="InterPro" id="IPR017972">
    <property type="entry name" value="Cyt_P450_CS"/>
</dbReference>
<evidence type="ECO:0000256" key="6">
    <source>
        <dbReference type="ARBA" id="ARBA00023002"/>
    </source>
</evidence>
<dbReference type="InterPro" id="IPR002401">
    <property type="entry name" value="Cyt_P450_E_grp-I"/>
</dbReference>
<evidence type="ECO:0000256" key="5">
    <source>
        <dbReference type="ARBA" id="ARBA00022723"/>
    </source>
</evidence>
<keyword evidence="11" id="KW-0812">Transmembrane</keyword>
<dbReference type="AlphaFoldDB" id="A0A9P3G055"/>
<keyword evidence="6 10" id="KW-0560">Oxidoreductase</keyword>
<keyword evidence="5 9" id="KW-0479">Metal-binding</keyword>
<feature type="transmembrane region" description="Helical" evidence="11">
    <location>
        <begin position="36"/>
        <end position="58"/>
    </location>
</feature>
<dbReference type="PRINTS" id="PR00385">
    <property type="entry name" value="P450"/>
</dbReference>
<proteinExistence type="inferred from homology"/>
<dbReference type="PRINTS" id="PR00463">
    <property type="entry name" value="EP450I"/>
</dbReference>
<dbReference type="PANTHER" id="PTHR24305:SF166">
    <property type="entry name" value="CYTOCHROME P450 12A4, MITOCHONDRIAL-RELATED"/>
    <property type="match status" value="1"/>
</dbReference>
<dbReference type="GO" id="GO:0020037">
    <property type="term" value="F:heme binding"/>
    <property type="evidence" value="ECO:0007669"/>
    <property type="project" value="InterPro"/>
</dbReference>
<dbReference type="InterPro" id="IPR050121">
    <property type="entry name" value="Cytochrome_P450_monoxygenase"/>
</dbReference>
<dbReference type="SUPFAM" id="SSF48264">
    <property type="entry name" value="Cytochrome P450"/>
    <property type="match status" value="1"/>
</dbReference>
<accession>A0A9P3G055</accession>
<dbReference type="GO" id="GO:0004497">
    <property type="term" value="F:monooxygenase activity"/>
    <property type="evidence" value="ECO:0007669"/>
    <property type="project" value="UniProtKB-KW"/>
</dbReference>
<dbReference type="OrthoDB" id="1470350at2759"/>
<keyword evidence="11" id="KW-0472">Membrane</keyword>
<evidence type="ECO:0000256" key="12">
    <source>
        <dbReference type="SAM" id="SignalP"/>
    </source>
</evidence>
<keyword evidence="12" id="KW-0732">Signal</keyword>
<comment type="cofactor">
    <cofactor evidence="1 9">
        <name>heme</name>
        <dbReference type="ChEBI" id="CHEBI:30413"/>
    </cofactor>
</comment>